<evidence type="ECO:0000256" key="1">
    <source>
        <dbReference type="ARBA" id="ARBA00004141"/>
    </source>
</evidence>
<feature type="transmembrane region" description="Helical" evidence="9">
    <location>
        <begin position="563"/>
        <end position="586"/>
    </location>
</feature>
<keyword evidence="5 9" id="KW-1133">Transmembrane helix</keyword>
<feature type="transmembrane region" description="Helical" evidence="9">
    <location>
        <begin position="1897"/>
        <end position="1921"/>
    </location>
</feature>
<dbReference type="GO" id="GO:0033179">
    <property type="term" value="C:proton-transporting V-type ATPase, V0 domain"/>
    <property type="evidence" value="ECO:0007669"/>
    <property type="project" value="InterPro"/>
</dbReference>
<evidence type="ECO:0000256" key="9">
    <source>
        <dbReference type="SAM" id="Phobius"/>
    </source>
</evidence>
<dbReference type="GO" id="GO:0016471">
    <property type="term" value="C:vacuolar proton-transporting V-type ATPase complex"/>
    <property type="evidence" value="ECO:0007669"/>
    <property type="project" value="TreeGrafter"/>
</dbReference>
<evidence type="ECO:0000256" key="7">
    <source>
        <dbReference type="ARBA" id="ARBA00023136"/>
    </source>
</evidence>
<feature type="transmembrane region" description="Helical" evidence="9">
    <location>
        <begin position="1426"/>
        <end position="1447"/>
    </location>
</feature>
<keyword evidence="8" id="KW-0175">Coiled coil</keyword>
<proteinExistence type="inferred from homology"/>
<feature type="transmembrane region" description="Helical" evidence="9">
    <location>
        <begin position="2235"/>
        <end position="2255"/>
    </location>
</feature>
<evidence type="ECO:0000256" key="2">
    <source>
        <dbReference type="ARBA" id="ARBA00009904"/>
    </source>
</evidence>
<dbReference type="GO" id="GO:0007035">
    <property type="term" value="P:vacuolar acidification"/>
    <property type="evidence" value="ECO:0007669"/>
    <property type="project" value="TreeGrafter"/>
</dbReference>
<dbReference type="GO" id="GO:0005886">
    <property type="term" value="C:plasma membrane"/>
    <property type="evidence" value="ECO:0007669"/>
    <property type="project" value="TreeGrafter"/>
</dbReference>
<comment type="subcellular location">
    <subcellularLocation>
        <location evidence="1">Membrane</location>
        <topology evidence="1">Multi-pass membrane protein</topology>
    </subcellularLocation>
</comment>
<protein>
    <submittedName>
        <fullName evidence="10">CLUMA_CG001797, isoform A</fullName>
    </submittedName>
</protein>
<evidence type="ECO:0000256" key="6">
    <source>
        <dbReference type="ARBA" id="ARBA00023065"/>
    </source>
</evidence>
<feature type="transmembrane region" description="Helical" evidence="9">
    <location>
        <begin position="401"/>
        <end position="424"/>
    </location>
</feature>
<keyword evidence="3" id="KW-0813">Transport</keyword>
<keyword evidence="4 9" id="KW-0812">Transmembrane</keyword>
<feature type="transmembrane region" description="Helical" evidence="9">
    <location>
        <begin position="1454"/>
        <end position="1478"/>
    </location>
</feature>
<feature type="transmembrane region" description="Helical" evidence="9">
    <location>
        <begin position="1394"/>
        <end position="1414"/>
    </location>
</feature>
<feature type="transmembrane region" description="Helical" evidence="9">
    <location>
        <begin position="445"/>
        <end position="464"/>
    </location>
</feature>
<keyword evidence="11" id="KW-1185">Reference proteome</keyword>
<organism evidence="10 11">
    <name type="scientific">Clunio marinus</name>
    <dbReference type="NCBI Taxonomy" id="568069"/>
    <lineage>
        <taxon>Eukaryota</taxon>
        <taxon>Metazoa</taxon>
        <taxon>Ecdysozoa</taxon>
        <taxon>Arthropoda</taxon>
        <taxon>Hexapoda</taxon>
        <taxon>Insecta</taxon>
        <taxon>Pterygota</taxon>
        <taxon>Neoptera</taxon>
        <taxon>Endopterygota</taxon>
        <taxon>Diptera</taxon>
        <taxon>Nematocera</taxon>
        <taxon>Chironomoidea</taxon>
        <taxon>Chironomidae</taxon>
        <taxon>Clunio</taxon>
    </lineage>
</organism>
<reference evidence="10 11" key="1">
    <citation type="submission" date="2015-04" db="EMBL/GenBank/DDBJ databases">
        <authorList>
            <person name="Syromyatnikov M.Y."/>
            <person name="Popov V.N."/>
        </authorList>
    </citation>
    <scope>NUCLEOTIDE SEQUENCE [LARGE SCALE GENOMIC DNA]</scope>
</reference>
<keyword evidence="6" id="KW-0406">Ion transport</keyword>
<feature type="coiled-coil region" evidence="8">
    <location>
        <begin position="927"/>
        <end position="954"/>
    </location>
</feature>
<evidence type="ECO:0000313" key="11">
    <source>
        <dbReference type="Proteomes" id="UP000183832"/>
    </source>
</evidence>
<feature type="transmembrane region" description="Helical" evidence="9">
    <location>
        <begin position="1363"/>
        <end position="1382"/>
    </location>
</feature>
<comment type="similarity">
    <text evidence="2">Belongs to the V-ATPase 116 kDa subunit family.</text>
</comment>
<feature type="transmembrane region" description="Helical" evidence="9">
    <location>
        <begin position="768"/>
        <end position="788"/>
    </location>
</feature>
<dbReference type="Proteomes" id="UP000183832">
    <property type="component" value="Unassembled WGS sequence"/>
</dbReference>
<feature type="transmembrane region" description="Helical" evidence="9">
    <location>
        <begin position="1933"/>
        <end position="1958"/>
    </location>
</feature>
<evidence type="ECO:0000256" key="8">
    <source>
        <dbReference type="SAM" id="Coils"/>
    </source>
</evidence>
<dbReference type="GO" id="GO:0051117">
    <property type="term" value="F:ATPase binding"/>
    <property type="evidence" value="ECO:0007669"/>
    <property type="project" value="TreeGrafter"/>
</dbReference>
<dbReference type="Pfam" id="PF01496">
    <property type="entry name" value="V_ATPase_I"/>
    <property type="match status" value="4"/>
</dbReference>
<feature type="transmembrane region" description="Helical" evidence="9">
    <location>
        <begin position="2060"/>
        <end position="2083"/>
    </location>
</feature>
<evidence type="ECO:0000256" key="5">
    <source>
        <dbReference type="ARBA" id="ARBA00022989"/>
    </source>
</evidence>
<accession>A0A1J1HJB8</accession>
<keyword evidence="7 9" id="KW-0472">Membrane</keyword>
<feature type="transmembrane region" description="Helical" evidence="9">
    <location>
        <begin position="2261"/>
        <end position="2279"/>
    </location>
</feature>
<evidence type="ECO:0000313" key="10">
    <source>
        <dbReference type="EMBL" id="CRK88011.1"/>
    </source>
</evidence>
<feature type="coiled-coil region" evidence="8">
    <location>
        <begin position="94"/>
        <end position="121"/>
    </location>
</feature>
<feature type="transmembrane region" description="Helical" evidence="9">
    <location>
        <begin position="1227"/>
        <end position="1251"/>
    </location>
</feature>
<feature type="transmembrane region" description="Helical" evidence="9">
    <location>
        <begin position="2030"/>
        <end position="2048"/>
    </location>
</feature>
<dbReference type="PANTHER" id="PTHR11629">
    <property type="entry name" value="VACUOLAR PROTON ATPASES"/>
    <property type="match status" value="1"/>
</dbReference>
<dbReference type="OrthoDB" id="10264220at2759"/>
<dbReference type="InterPro" id="IPR002490">
    <property type="entry name" value="V-ATPase_116kDa_su"/>
</dbReference>
<feature type="transmembrane region" description="Helical" evidence="9">
    <location>
        <begin position="533"/>
        <end position="551"/>
    </location>
</feature>
<dbReference type="EMBL" id="CVRI01000006">
    <property type="protein sequence ID" value="CRK88011.1"/>
    <property type="molecule type" value="Genomic_DNA"/>
</dbReference>
<dbReference type="GO" id="GO:0046961">
    <property type="term" value="F:proton-transporting ATPase activity, rotational mechanism"/>
    <property type="evidence" value="ECO:0007669"/>
    <property type="project" value="InterPro"/>
</dbReference>
<feature type="transmembrane region" description="Helical" evidence="9">
    <location>
        <begin position="2133"/>
        <end position="2157"/>
    </location>
</feature>
<feature type="transmembrane region" description="Helical" evidence="9">
    <location>
        <begin position="640"/>
        <end position="659"/>
    </location>
</feature>
<sequence>MGAMFRSEEMTLCQMFIQPEAAYSSVSELGETGTVQFRDLNGDVNAFQRKFVNEVRRCDEMQRKLRYIEGEIKKDGVKIKDCEDVPRAPNPREIIDLEAHLEKTENEIMELSQNAVNLKTNYLELVELRHVLEKTQSFFFEEEAINNDAMLNNLITQEEHATQNRGRLGFVAGVIERERVPGFERMLWRISRGNVFLRQSEMEQALEDPLTGNELFKTVFVAFFQGEQLKTRIKKVCTGYHASLYPCPNEPQEREEMLKGVLTRLEDLNMVLNQTRDHRSRVLNNVAKELPRWTIMVKKMKAIYHTMNLFNMDVTNKCLIGECWVPVLDLPVVQKALSDGSAAVGSTIPSFLNVIETVENPPTFNRTNKFTRGFQNLIDAYGIASYQEANPGLYTIITFPFLFAIMFGDLGHGLIMFGFGLWMVTCEKKLGAKKSTNEIWNIFFGGRYIILLMGLFSSYTGFVYNDLFSKSMNMFGSSWSINYNTSTIMTNKDLQLNPTSNDSSIETYPIGLDPVWQLAINKIIFLNSFKMKLSIIFGVVHMIFGVIMSTVNHNFFRRRISIVLEFLPQIIFLVLLFAYMVFMMFFKWVQYSPKLPPPQSPGCAPSVLIMFINMMLFKNSPPLEGCDEFMFSFQLTLERTFVFIALICIPWMLLGKPLYIMMSRKKHNKVSNKNGDINYGMEMSPETPEAQLPAPHVTDHEHEEEPISEIFIHQGIHTIEYVLSTVSHTASYLRLWALSLAHAQLSEVLWNMVFQLGLKQSDSIQGPIFIYLMFAAWALFTLAILVMMEGLSAFLHTLRLHWVEFMSKFYEGLGYVFQPFSFKTRTLKPLATMGAMFRSEKMSLCQLFIQPEAAYQTVAELGEIGIAQFRDLNPDLSMFQRKFTAEVRRCDEMERKVNYIRKELIKDGMEVPELWKDLPRVPNPREFIDLEAQFENYENEIMELSENFTTLLQNFQELTELRYVLERTQSFLTHQAPSGTEGKKDEITGESQQLGFVAGVIQRERILGFERMLWRISRGNVFLRQSDIEKPFTDPKTGKEIYKNVIVVFFQGEQLKTRVKKICAGYHASLYPCPDNYEEREDMLKGVLTRLEDLNMVINQTQDQRQRVLNVIAKDLPSWIIMVKKIKAIYHTMNMFNMDVSQKCLIGECWIPTNDMFLVQKALTDGSAAVGSTIASFMNVISTEEIPPTFNRTNRFTQGFQNLIDAFGVASYREANPALYTIITFPFLFAIMFGDLGHGLILFAFGFWMVISEKKLSEKRSKNEIWNIFFGGRYIILLMGLFSCYTGFIYNDIFSKSMNIFGSAWELDFNTSTVMENIEGLQLNPASDTLKEDAVYLIGLDPIWQLGTNKIIFLNSYKMKVSIIFGVVHMIFGVFMSVVNYNHFRRRSSIFLEFLPQLIFLVLLFAYMVFMMFWNTISHTASYLRLWALSLAHAQLSEVLWNMLMTIGTGQKSYVGAAVIFFIFGAWAVLTLAILVLMEGLSAFLHTLRLHWVEFMSKFYEGAGYHSIMGSMLRSEEMSLCQIFVQPEVIYSAVTEIGIIAIAQFKDLNPVTNSFQKKYTAEIRRIDEIERQLVVIHRELKKDEIKISKNQEDLLVITTREINNLETIIENSEKEITELSQNFSQLQENHRELIEYRNVLQNAEHFLAQSTNDFLIDEIQEENCSQLDFVAGVIDFEKFISFERMLWRVSLGNIFVKHAMIDEPFKDFKDNDIYKCVFIVFFQGDTLKKKVQKVCEGYHAKTFSYPANSSERMDLIRDLQARERDIDNVINQTRDHRARVLNYSAKSFNEWSLKLKKLKSIFHTMNMFSFDVSQKCLVGECWVPTKQIHLLKNALEKSSGTSNVVAFINVIGTNETPPTFHQTNKFTRGFQNLIDAYGMASYREANPGLSTIVTFPFLFAVMYGDIGHGLLILLFSIWMIISEKKLEKVKEEIFNIFFTGRYIILMMGLFSLYTGFIYNDIFSKSMNIFGSSWRINYTEKYIMENEGGIQLNPSSDDLQTGRTYPAGLDPVWQLATDNKILFLNSYKMKLSIIFGVAHMLFGICVSVINHNFFRQRSKIFLEFLPQILFLLLIFGYLVFMMFFKWVRFDPKADQPFSPGCAPNVLVYFINMILFGSEKELKGCNPYMYPGQRILQIVFIVLALLCIPWMLIGTPLYVKLTRNKRRRNFALSDEIGETTSELSFDDEEPMSEIWIHQTIHTIEYVLGTISHTASYLRLWALSLAHAQLSEVLWTNLWPIAFINVPFIGPVMIYYVFSIWSCVTLGILVVIEGLSAFLHTLRLHWVEFMSKFYIGEGYKFEPFSFEVILNDGD</sequence>
<dbReference type="STRING" id="568069.A0A1J1HJB8"/>
<evidence type="ECO:0000256" key="3">
    <source>
        <dbReference type="ARBA" id="ARBA00022448"/>
    </source>
</evidence>
<feature type="transmembrane region" description="Helical" evidence="9">
    <location>
        <begin position="1272"/>
        <end position="1290"/>
    </location>
</feature>
<feature type="coiled-coil region" evidence="8">
    <location>
        <begin position="1566"/>
        <end position="1629"/>
    </location>
</feature>
<gene>
    <name evidence="10" type="ORF">CLUMA_CG001797</name>
</gene>
<name>A0A1J1HJB8_9DIPT</name>
<dbReference type="PANTHER" id="PTHR11629:SF61">
    <property type="entry name" value="V-TYPE PROTON ATPASE SUBUNIT A"/>
    <property type="match status" value="1"/>
</dbReference>
<evidence type="ECO:0000256" key="4">
    <source>
        <dbReference type="ARBA" id="ARBA00022692"/>
    </source>
</evidence>